<organism evidence="1 2">
    <name type="scientific">Vespula maculifrons</name>
    <name type="common">Eastern yellow jacket</name>
    <name type="synonym">Wasp</name>
    <dbReference type="NCBI Taxonomy" id="7453"/>
    <lineage>
        <taxon>Eukaryota</taxon>
        <taxon>Metazoa</taxon>
        <taxon>Ecdysozoa</taxon>
        <taxon>Arthropoda</taxon>
        <taxon>Hexapoda</taxon>
        <taxon>Insecta</taxon>
        <taxon>Pterygota</taxon>
        <taxon>Neoptera</taxon>
        <taxon>Endopterygota</taxon>
        <taxon>Hymenoptera</taxon>
        <taxon>Apocrita</taxon>
        <taxon>Aculeata</taxon>
        <taxon>Vespoidea</taxon>
        <taxon>Vespidae</taxon>
        <taxon>Vespinae</taxon>
        <taxon>Vespula</taxon>
    </lineage>
</organism>
<dbReference type="EMBL" id="JAYRBN010000112">
    <property type="protein sequence ID" value="KAL2724719.1"/>
    <property type="molecule type" value="Genomic_DNA"/>
</dbReference>
<accession>A0ABD2AVS8</accession>
<gene>
    <name evidence="1" type="ORF">V1477_018580</name>
</gene>
<evidence type="ECO:0000313" key="1">
    <source>
        <dbReference type="EMBL" id="KAL2724719.1"/>
    </source>
</evidence>
<reference evidence="1 2" key="1">
    <citation type="journal article" date="2024" name="Ann. Entomol. Soc. Am.">
        <title>Genomic analyses of the southern and eastern yellowjacket wasps (Hymenoptera: Vespidae) reveal evolutionary signatures of social life.</title>
        <authorList>
            <person name="Catto M.A."/>
            <person name="Caine P.B."/>
            <person name="Orr S.E."/>
            <person name="Hunt B.G."/>
            <person name="Goodisman M.A.D."/>
        </authorList>
    </citation>
    <scope>NUCLEOTIDE SEQUENCE [LARGE SCALE GENOMIC DNA]</scope>
    <source>
        <strain evidence="1">232</strain>
        <tissue evidence="1">Head and thorax</tissue>
    </source>
</reference>
<evidence type="ECO:0000313" key="2">
    <source>
        <dbReference type="Proteomes" id="UP001607303"/>
    </source>
</evidence>
<proteinExistence type="predicted"/>
<sequence length="67" mass="7960">MKYLMKYVVTKDVSIPVKDLLKETKTSRIRDCYSDQLFFHTMSRKNDTIIARSMTRIMSRNQSNVPE</sequence>
<name>A0ABD2AVS8_VESMC</name>
<comment type="caution">
    <text evidence="1">The sequence shown here is derived from an EMBL/GenBank/DDBJ whole genome shotgun (WGS) entry which is preliminary data.</text>
</comment>
<dbReference type="AlphaFoldDB" id="A0ABD2AVS8"/>
<dbReference type="Proteomes" id="UP001607303">
    <property type="component" value="Unassembled WGS sequence"/>
</dbReference>
<keyword evidence="2" id="KW-1185">Reference proteome</keyword>
<protein>
    <submittedName>
        <fullName evidence="1">Uncharacterized protein</fullName>
    </submittedName>
</protein>